<gene>
    <name evidence="1" type="ORF">QFC20_003228</name>
</gene>
<accession>A0ACC2WFG5</accession>
<evidence type="ECO:0000313" key="1">
    <source>
        <dbReference type="EMBL" id="KAJ9109812.1"/>
    </source>
</evidence>
<sequence>MAKALTAAQAASAEHDFELWQQRYWKRIVAKQLAEAKRAARRRRQKEALLAARPAATELSEAEKDSRSQVVGYVDVQEQRTTDTQATQGKVFQGAESLICPTSRHGNEATGDESSSPHSTQGFQSASAPMTVPLSALSAKAASMRGDLHDILDQEEGCRWVLGVMILFYIASRSNVNFTHNTSRKAAGD</sequence>
<evidence type="ECO:0000313" key="2">
    <source>
        <dbReference type="Proteomes" id="UP001230649"/>
    </source>
</evidence>
<reference evidence="1" key="1">
    <citation type="submission" date="2023-04" db="EMBL/GenBank/DDBJ databases">
        <title>Draft Genome sequencing of Naganishia species isolated from polar environments using Oxford Nanopore Technology.</title>
        <authorList>
            <person name="Leo P."/>
            <person name="Venkateswaran K."/>
        </authorList>
    </citation>
    <scope>NUCLEOTIDE SEQUENCE</scope>
    <source>
        <strain evidence="1">MNA-CCFEE 5262</strain>
    </source>
</reference>
<proteinExistence type="predicted"/>
<name>A0ACC2WFG5_9TREE</name>
<dbReference type="Proteomes" id="UP001230649">
    <property type="component" value="Unassembled WGS sequence"/>
</dbReference>
<organism evidence="1 2">
    <name type="scientific">Naganishia adeliensis</name>
    <dbReference type="NCBI Taxonomy" id="92952"/>
    <lineage>
        <taxon>Eukaryota</taxon>
        <taxon>Fungi</taxon>
        <taxon>Dikarya</taxon>
        <taxon>Basidiomycota</taxon>
        <taxon>Agaricomycotina</taxon>
        <taxon>Tremellomycetes</taxon>
        <taxon>Filobasidiales</taxon>
        <taxon>Filobasidiaceae</taxon>
        <taxon>Naganishia</taxon>
    </lineage>
</organism>
<dbReference type="EMBL" id="JASBWS010000028">
    <property type="protein sequence ID" value="KAJ9109812.1"/>
    <property type="molecule type" value="Genomic_DNA"/>
</dbReference>
<comment type="caution">
    <text evidence="1">The sequence shown here is derived from an EMBL/GenBank/DDBJ whole genome shotgun (WGS) entry which is preliminary data.</text>
</comment>
<keyword evidence="2" id="KW-1185">Reference proteome</keyword>
<protein>
    <submittedName>
        <fullName evidence="1">Uncharacterized protein</fullName>
    </submittedName>
</protein>